<name>A0A839DZ78_9PSEU</name>
<proteinExistence type="predicted"/>
<dbReference type="PANTHER" id="PTHR46623:SF6">
    <property type="entry name" value="ALPHA_BETA-HYDROLASES SUPERFAMILY PROTEIN"/>
    <property type="match status" value="1"/>
</dbReference>
<comment type="caution">
    <text evidence="2">The sequence shown here is derived from an EMBL/GenBank/DDBJ whole genome shotgun (WGS) entry which is preliminary data.</text>
</comment>
<gene>
    <name evidence="2" type="ORF">FHX42_001387</name>
</gene>
<dbReference type="AlphaFoldDB" id="A0A839DZ78"/>
<feature type="domain" description="Dienelactone hydrolase" evidence="1">
    <location>
        <begin position="29"/>
        <end position="248"/>
    </location>
</feature>
<sequence>MCHADSTGIGTPAVAQQEVEVDVGGEAMPATLYLPPEGTGPGIEVLSDVYGRLPFYQGLAAKLAQDGYVTLLPNYFFRQGPLSEVSREAAFARHSRTDEQKAVHDHAAAVSWLHDHRAVRGNRIGLLGFCLGGTFALDLCAERNDVAAVCYYAFPYGFGNPCTRKAPRPIELAEEITQPVLAHWGGQDHIIPVEEISTFGEAMRATGNPYSQHVYPEAGHSFLAGLAEGPPDSFAALESWKRSLDFFACELSR</sequence>
<evidence type="ECO:0000313" key="2">
    <source>
        <dbReference type="EMBL" id="MBA8824058.1"/>
    </source>
</evidence>
<dbReference type="Proteomes" id="UP000569329">
    <property type="component" value="Unassembled WGS sequence"/>
</dbReference>
<dbReference type="InterPro" id="IPR029058">
    <property type="entry name" value="AB_hydrolase_fold"/>
</dbReference>
<dbReference type="SUPFAM" id="SSF53474">
    <property type="entry name" value="alpha/beta-Hydrolases"/>
    <property type="match status" value="1"/>
</dbReference>
<dbReference type="InterPro" id="IPR051049">
    <property type="entry name" value="Dienelactone_hydrolase-like"/>
</dbReference>
<dbReference type="Gene3D" id="3.40.50.1820">
    <property type="entry name" value="alpha/beta hydrolase"/>
    <property type="match status" value="1"/>
</dbReference>
<dbReference type="RefSeq" id="WP_182543225.1">
    <property type="nucleotide sequence ID" value="NZ_JACGWZ010000001.1"/>
</dbReference>
<protein>
    <submittedName>
        <fullName evidence="2">Carboxymethylenebutenolidase</fullName>
        <ecNumber evidence="2">3.1.1.45</ecNumber>
    </submittedName>
</protein>
<dbReference type="EC" id="3.1.1.45" evidence="2"/>
<accession>A0A839DZ78</accession>
<keyword evidence="2" id="KW-0378">Hydrolase</keyword>
<dbReference type="PANTHER" id="PTHR46623">
    <property type="entry name" value="CARBOXYMETHYLENEBUTENOLIDASE-RELATED"/>
    <property type="match status" value="1"/>
</dbReference>
<reference evidence="2 3" key="1">
    <citation type="submission" date="2020-07" db="EMBL/GenBank/DDBJ databases">
        <title>Sequencing the genomes of 1000 actinobacteria strains.</title>
        <authorList>
            <person name="Klenk H.-P."/>
        </authorList>
    </citation>
    <scope>NUCLEOTIDE SEQUENCE [LARGE SCALE GENOMIC DNA]</scope>
    <source>
        <strain evidence="2 3">DSM 45975</strain>
    </source>
</reference>
<evidence type="ECO:0000313" key="3">
    <source>
        <dbReference type="Proteomes" id="UP000569329"/>
    </source>
</evidence>
<dbReference type="EMBL" id="JACGWZ010000001">
    <property type="protein sequence ID" value="MBA8824058.1"/>
    <property type="molecule type" value="Genomic_DNA"/>
</dbReference>
<evidence type="ECO:0000259" key="1">
    <source>
        <dbReference type="Pfam" id="PF01738"/>
    </source>
</evidence>
<dbReference type="GO" id="GO:0008806">
    <property type="term" value="F:carboxymethylenebutenolidase activity"/>
    <property type="evidence" value="ECO:0007669"/>
    <property type="project" value="UniProtKB-EC"/>
</dbReference>
<dbReference type="Pfam" id="PF01738">
    <property type="entry name" value="DLH"/>
    <property type="match status" value="1"/>
</dbReference>
<dbReference type="InterPro" id="IPR002925">
    <property type="entry name" value="Dienelactn_hydro"/>
</dbReference>
<organism evidence="2 3">
    <name type="scientific">Halosaccharopolyspora lacisalsi</name>
    <dbReference type="NCBI Taxonomy" id="1000566"/>
    <lineage>
        <taxon>Bacteria</taxon>
        <taxon>Bacillati</taxon>
        <taxon>Actinomycetota</taxon>
        <taxon>Actinomycetes</taxon>
        <taxon>Pseudonocardiales</taxon>
        <taxon>Pseudonocardiaceae</taxon>
        <taxon>Halosaccharopolyspora</taxon>
    </lineage>
</organism>
<keyword evidence="3" id="KW-1185">Reference proteome</keyword>